<dbReference type="GO" id="GO:0043709">
    <property type="term" value="P:cell adhesion involved in single-species biofilm formation"/>
    <property type="evidence" value="ECO:0007669"/>
    <property type="project" value="TreeGrafter"/>
</dbReference>
<dbReference type="InterPro" id="IPR000160">
    <property type="entry name" value="GGDEF_dom"/>
</dbReference>
<dbReference type="InterPro" id="IPR043128">
    <property type="entry name" value="Rev_trsase/Diguanyl_cyclase"/>
</dbReference>
<dbReference type="Pfam" id="PF00990">
    <property type="entry name" value="GGDEF"/>
    <property type="match status" value="1"/>
</dbReference>
<protein>
    <recommendedName>
        <fullName evidence="1">diguanylate cyclase</fullName>
        <ecNumber evidence="1">2.7.7.65</ecNumber>
    </recommendedName>
</protein>
<reference evidence="7 8" key="1">
    <citation type="submission" date="2018-07" db="EMBL/GenBank/DDBJ databases">
        <title>Identification of phenol metabolism pathways in Arcobacter.</title>
        <authorList>
            <person name="Miller W.G."/>
            <person name="Yee E."/>
            <person name="Bono J.L."/>
        </authorList>
    </citation>
    <scope>NUCLEOTIDE SEQUENCE [LARGE SCALE GENOMIC DNA]</scope>
    <source>
        <strain evidence="7 8">W63</strain>
    </source>
</reference>
<evidence type="ECO:0000259" key="5">
    <source>
        <dbReference type="PROSITE" id="PS50112"/>
    </source>
</evidence>
<dbReference type="InterPro" id="IPR000014">
    <property type="entry name" value="PAS"/>
</dbReference>
<dbReference type="SUPFAM" id="SSF55785">
    <property type="entry name" value="PYP-like sensor domain (PAS domain)"/>
    <property type="match status" value="1"/>
</dbReference>
<feature type="domain" description="PAS" evidence="5">
    <location>
        <begin position="150"/>
        <end position="202"/>
    </location>
</feature>
<dbReference type="EMBL" id="CP030944">
    <property type="protein sequence ID" value="QKE26568.1"/>
    <property type="molecule type" value="Genomic_DNA"/>
</dbReference>
<dbReference type="GO" id="GO:0005886">
    <property type="term" value="C:plasma membrane"/>
    <property type="evidence" value="ECO:0007669"/>
    <property type="project" value="TreeGrafter"/>
</dbReference>
<dbReference type="PROSITE" id="PS50887">
    <property type="entry name" value="GGDEF"/>
    <property type="match status" value="1"/>
</dbReference>
<dbReference type="PANTHER" id="PTHR45138:SF9">
    <property type="entry name" value="DIGUANYLATE CYCLASE DGCM-RELATED"/>
    <property type="match status" value="1"/>
</dbReference>
<dbReference type="InterPro" id="IPR050469">
    <property type="entry name" value="Diguanylate_Cyclase"/>
</dbReference>
<name>A0AAE7B323_9BACT</name>
<dbReference type="AlphaFoldDB" id="A0AAE7B323"/>
<dbReference type="InterPro" id="IPR011006">
    <property type="entry name" value="CheY-like_superfamily"/>
</dbReference>
<dbReference type="KEGG" id="aaqi:AAQM_1830"/>
<dbReference type="GO" id="GO:0000160">
    <property type="term" value="P:phosphorelay signal transduction system"/>
    <property type="evidence" value="ECO:0007669"/>
    <property type="project" value="InterPro"/>
</dbReference>
<evidence type="ECO:0000259" key="6">
    <source>
        <dbReference type="PROSITE" id="PS50887"/>
    </source>
</evidence>
<dbReference type="CDD" id="cd00130">
    <property type="entry name" value="PAS"/>
    <property type="match status" value="1"/>
</dbReference>
<dbReference type="InterPro" id="IPR035965">
    <property type="entry name" value="PAS-like_dom_sf"/>
</dbReference>
<dbReference type="RefSeq" id="WP_129095799.1">
    <property type="nucleotide sequence ID" value="NZ_CBCSAE010000005.1"/>
</dbReference>
<feature type="domain" description="Response regulatory" evidence="4">
    <location>
        <begin position="2"/>
        <end position="118"/>
    </location>
</feature>
<dbReference type="NCBIfam" id="TIGR00254">
    <property type="entry name" value="GGDEF"/>
    <property type="match status" value="1"/>
</dbReference>
<accession>A0AAE7B323</accession>
<dbReference type="FunFam" id="3.30.70.270:FF:000001">
    <property type="entry name" value="Diguanylate cyclase domain protein"/>
    <property type="match status" value="1"/>
</dbReference>
<dbReference type="Gene3D" id="3.30.70.270">
    <property type="match status" value="1"/>
</dbReference>
<dbReference type="EC" id="2.7.7.65" evidence="1"/>
<evidence type="ECO:0000256" key="1">
    <source>
        <dbReference type="ARBA" id="ARBA00012528"/>
    </source>
</evidence>
<evidence type="ECO:0000313" key="7">
    <source>
        <dbReference type="EMBL" id="QKE26568.1"/>
    </source>
</evidence>
<evidence type="ECO:0000256" key="3">
    <source>
        <dbReference type="PROSITE-ProRule" id="PRU00169"/>
    </source>
</evidence>
<keyword evidence="8" id="KW-1185">Reference proteome</keyword>
<dbReference type="PROSITE" id="PS50112">
    <property type="entry name" value="PAS"/>
    <property type="match status" value="1"/>
</dbReference>
<sequence>MKILYVENDKKLIACIDKHCSKTTHEIILIESVIDALLCLKESNEVELIITELNHLELDILSYLKEIRNLKKDIPIIITSNNLDLKVSLKEFSELNILSVLEKPFDFDKLKMLIEKLDENKRSFHYKEKIRELKLFIKPFKEFSFYSETDLEGKIVDISDSFCHLVGFKKEELIGKKHSIFKHPMEDNTKYKEIWKNLLNGNSWVGELKCLDKLGNDIWYKTIIFPKRNENQEIIGYAAKRQDITEKKYVELLSITNDLTGLYNKRFFKQTLENERNRVRRDKKNLVFIMIDVDNFKKYNDLYGHLKGDQVLKQIAEILKINSRRTNDFAFRLGGEEFAIITSITPTLSLSKIIRYTEKIRKEVLNKRIEHLRNENIGFVTVSLGVFNYKLEMNYSCDEIYRFADIALYEAKNSGRNKVVIYNK</sequence>
<evidence type="ECO:0000259" key="4">
    <source>
        <dbReference type="PROSITE" id="PS50110"/>
    </source>
</evidence>
<dbReference type="Proteomes" id="UP000502065">
    <property type="component" value="Chromosome"/>
</dbReference>
<dbReference type="NCBIfam" id="TIGR00229">
    <property type="entry name" value="sensory_box"/>
    <property type="match status" value="1"/>
</dbReference>
<proteinExistence type="predicted"/>
<dbReference type="CDD" id="cd01949">
    <property type="entry name" value="GGDEF"/>
    <property type="match status" value="1"/>
</dbReference>
<dbReference type="Pfam" id="PF13426">
    <property type="entry name" value="PAS_9"/>
    <property type="match status" value="1"/>
</dbReference>
<evidence type="ECO:0000313" key="8">
    <source>
        <dbReference type="Proteomes" id="UP000502065"/>
    </source>
</evidence>
<feature type="domain" description="GGDEF" evidence="6">
    <location>
        <begin position="284"/>
        <end position="424"/>
    </location>
</feature>
<dbReference type="InterPro" id="IPR001789">
    <property type="entry name" value="Sig_transdc_resp-reg_receiver"/>
</dbReference>
<dbReference type="PANTHER" id="PTHR45138">
    <property type="entry name" value="REGULATORY COMPONENTS OF SENSORY TRANSDUCTION SYSTEM"/>
    <property type="match status" value="1"/>
</dbReference>
<comment type="caution">
    <text evidence="3">Lacks conserved residue(s) required for the propagation of feature annotation.</text>
</comment>
<organism evidence="7 8">
    <name type="scientific">Arcobacter aquimarinus</name>
    <dbReference type="NCBI Taxonomy" id="1315211"/>
    <lineage>
        <taxon>Bacteria</taxon>
        <taxon>Pseudomonadati</taxon>
        <taxon>Campylobacterota</taxon>
        <taxon>Epsilonproteobacteria</taxon>
        <taxon>Campylobacterales</taxon>
        <taxon>Arcobacteraceae</taxon>
        <taxon>Arcobacter</taxon>
    </lineage>
</organism>
<dbReference type="GO" id="GO:0052621">
    <property type="term" value="F:diguanylate cyclase activity"/>
    <property type="evidence" value="ECO:0007669"/>
    <property type="project" value="UniProtKB-EC"/>
</dbReference>
<dbReference type="SUPFAM" id="SSF52172">
    <property type="entry name" value="CheY-like"/>
    <property type="match status" value="1"/>
</dbReference>
<gene>
    <name evidence="7" type="ORF">AAQM_1830</name>
</gene>
<dbReference type="SUPFAM" id="SSF55073">
    <property type="entry name" value="Nucleotide cyclase"/>
    <property type="match status" value="1"/>
</dbReference>
<dbReference type="Gene3D" id="3.30.450.20">
    <property type="entry name" value="PAS domain"/>
    <property type="match status" value="1"/>
</dbReference>
<comment type="catalytic activity">
    <reaction evidence="2">
        <text>2 GTP = 3',3'-c-di-GMP + 2 diphosphate</text>
        <dbReference type="Rhea" id="RHEA:24898"/>
        <dbReference type="ChEBI" id="CHEBI:33019"/>
        <dbReference type="ChEBI" id="CHEBI:37565"/>
        <dbReference type="ChEBI" id="CHEBI:58805"/>
        <dbReference type="EC" id="2.7.7.65"/>
    </reaction>
</comment>
<dbReference type="Gene3D" id="3.40.50.2300">
    <property type="match status" value="1"/>
</dbReference>
<dbReference type="InterPro" id="IPR029787">
    <property type="entry name" value="Nucleotide_cyclase"/>
</dbReference>
<dbReference type="PROSITE" id="PS50110">
    <property type="entry name" value="RESPONSE_REGULATORY"/>
    <property type="match status" value="1"/>
</dbReference>
<evidence type="ECO:0000256" key="2">
    <source>
        <dbReference type="ARBA" id="ARBA00034247"/>
    </source>
</evidence>
<dbReference type="SMART" id="SM00267">
    <property type="entry name" value="GGDEF"/>
    <property type="match status" value="1"/>
</dbReference>
<dbReference type="GO" id="GO:1902201">
    <property type="term" value="P:negative regulation of bacterial-type flagellum-dependent cell motility"/>
    <property type="evidence" value="ECO:0007669"/>
    <property type="project" value="TreeGrafter"/>
</dbReference>